<dbReference type="Gene3D" id="3.40.50.620">
    <property type="entry name" value="HUPs"/>
    <property type="match status" value="1"/>
</dbReference>
<dbReference type="GO" id="GO:0004810">
    <property type="term" value="F:CCA tRNA nucleotidyltransferase activity"/>
    <property type="evidence" value="ECO:0007669"/>
    <property type="project" value="InterPro"/>
</dbReference>
<proteinExistence type="predicted"/>
<evidence type="ECO:0000313" key="4">
    <source>
        <dbReference type="EMBL" id="SUZ55270.1"/>
    </source>
</evidence>
<name>A0A381NL76_9ZZZZ</name>
<dbReference type="Pfam" id="PF02568">
    <property type="entry name" value="ThiI"/>
    <property type="match status" value="1"/>
</dbReference>
<dbReference type="PANTHER" id="PTHR43209:SF1">
    <property type="entry name" value="TRNA SULFURTRANSFERASE"/>
    <property type="match status" value="1"/>
</dbReference>
<feature type="domain" description="Thil AANH" evidence="3">
    <location>
        <begin position="2"/>
        <end position="185"/>
    </location>
</feature>
<dbReference type="GO" id="GO:0005524">
    <property type="term" value="F:ATP binding"/>
    <property type="evidence" value="ECO:0007669"/>
    <property type="project" value="UniProtKB-KW"/>
</dbReference>
<sequence>MKAIIMLSGGIDSPTAAHMLQQQGWDLVGLHMDNRPFTDDREIDKTRALAKHLGIPLWMAPHGDSQVKIARNADRHLQCLLCRRMMYRTAAALAKQIGADAIINGESLGQVASQTLPNLAVIDEVCDVPILRPLIGHDKVEIERVARQAGTFDISTLPSLCCTIVPEKPATAASLPRVERWEAQLPLEEMVGDSVDGLVQVM</sequence>
<dbReference type="PANTHER" id="PTHR43209">
    <property type="entry name" value="TRNA SULFURTRANSFERASE"/>
    <property type="match status" value="1"/>
</dbReference>
<reference evidence="4" key="1">
    <citation type="submission" date="2018-05" db="EMBL/GenBank/DDBJ databases">
        <authorList>
            <person name="Lanie J.A."/>
            <person name="Ng W.-L."/>
            <person name="Kazmierczak K.M."/>
            <person name="Andrzejewski T.M."/>
            <person name="Davidsen T.M."/>
            <person name="Wayne K.J."/>
            <person name="Tettelin H."/>
            <person name="Glass J.I."/>
            <person name="Rusch D."/>
            <person name="Podicherti R."/>
            <person name="Tsui H.-C.T."/>
            <person name="Winkler M.E."/>
        </authorList>
    </citation>
    <scope>NUCLEOTIDE SEQUENCE</scope>
</reference>
<dbReference type="GO" id="GO:0002937">
    <property type="term" value="P:tRNA 4-thiouridine biosynthesis"/>
    <property type="evidence" value="ECO:0007669"/>
    <property type="project" value="TreeGrafter"/>
</dbReference>
<dbReference type="GO" id="GO:0052837">
    <property type="term" value="P:thiazole biosynthetic process"/>
    <property type="evidence" value="ECO:0007669"/>
    <property type="project" value="TreeGrafter"/>
</dbReference>
<evidence type="ECO:0000256" key="2">
    <source>
        <dbReference type="ARBA" id="ARBA00022840"/>
    </source>
</evidence>
<dbReference type="SUPFAM" id="SSF52402">
    <property type="entry name" value="Adenine nucleotide alpha hydrolases-like"/>
    <property type="match status" value="1"/>
</dbReference>
<dbReference type="GO" id="GO:0005829">
    <property type="term" value="C:cytosol"/>
    <property type="evidence" value="ECO:0007669"/>
    <property type="project" value="TreeGrafter"/>
</dbReference>
<organism evidence="4">
    <name type="scientific">marine metagenome</name>
    <dbReference type="NCBI Taxonomy" id="408172"/>
    <lineage>
        <taxon>unclassified sequences</taxon>
        <taxon>metagenomes</taxon>
        <taxon>ecological metagenomes</taxon>
    </lineage>
</organism>
<dbReference type="AlphaFoldDB" id="A0A381NL76"/>
<dbReference type="InterPro" id="IPR020536">
    <property type="entry name" value="ThiI_AANH"/>
</dbReference>
<protein>
    <recommendedName>
        <fullName evidence="3">Thil AANH domain-containing protein</fullName>
    </recommendedName>
</protein>
<evidence type="ECO:0000259" key="3">
    <source>
        <dbReference type="Pfam" id="PF02568"/>
    </source>
</evidence>
<dbReference type="EMBL" id="UINC01000437">
    <property type="protein sequence ID" value="SUZ55270.1"/>
    <property type="molecule type" value="Genomic_DNA"/>
</dbReference>
<dbReference type="InterPro" id="IPR050102">
    <property type="entry name" value="tRNA_sulfurtransferase_ThiI"/>
</dbReference>
<keyword evidence="2" id="KW-0067">ATP-binding</keyword>
<accession>A0A381NL76</accession>
<evidence type="ECO:0000256" key="1">
    <source>
        <dbReference type="ARBA" id="ARBA00022741"/>
    </source>
</evidence>
<dbReference type="InterPro" id="IPR014729">
    <property type="entry name" value="Rossmann-like_a/b/a_fold"/>
</dbReference>
<keyword evidence="1" id="KW-0547">Nucleotide-binding</keyword>
<gene>
    <name evidence="4" type="ORF">METZ01_LOCUS8124</name>
</gene>